<feature type="compositionally biased region" description="Basic and acidic residues" evidence="3">
    <location>
        <begin position="76"/>
        <end position="86"/>
    </location>
</feature>
<sequence>MPPKRPLNPHERKVKKRKNELIHKAQVKRKYHKQIEKVDFDQDTPDYVKEIFGERTIDDDGNIVEYTNGQKPAAPSKKDQEDRVFYLDETDSDESEDEDKEKTKKKKTEKTRKPNPFKAQIQEKEQRLKSIQDERKRRQRERDDREYEKRKYYKQRERERGRLMSKTKKGQPNMAAQVDHLLSKIQKGL</sequence>
<evidence type="ECO:0000256" key="1">
    <source>
        <dbReference type="ARBA" id="ARBA00006800"/>
    </source>
</evidence>
<protein>
    <recommendedName>
        <fullName evidence="2">rRNA-processing protein FYV7</fullName>
    </recommendedName>
</protein>
<organism evidence="4 5">
    <name type="scientific">Lichtheimia corymbifera JMRC:FSU:9682</name>
    <dbReference type="NCBI Taxonomy" id="1263082"/>
    <lineage>
        <taxon>Eukaryota</taxon>
        <taxon>Fungi</taxon>
        <taxon>Fungi incertae sedis</taxon>
        <taxon>Mucoromycota</taxon>
        <taxon>Mucoromycotina</taxon>
        <taxon>Mucoromycetes</taxon>
        <taxon>Mucorales</taxon>
        <taxon>Lichtheimiaceae</taxon>
        <taxon>Lichtheimia</taxon>
    </lineage>
</organism>
<name>A0A068S5T2_9FUNG</name>
<accession>A0A068S5T2</accession>
<feature type="compositionally biased region" description="Acidic residues" evidence="3">
    <location>
        <begin position="88"/>
        <end position="99"/>
    </location>
</feature>
<dbReference type="EMBL" id="CBTN010000044">
    <property type="protein sequence ID" value="CDH57182.1"/>
    <property type="molecule type" value="Genomic_DNA"/>
</dbReference>
<dbReference type="InterPro" id="IPR013730">
    <property type="entry name" value="Fyv7/TAP26"/>
</dbReference>
<comment type="caution">
    <text evidence="4">The sequence shown here is derived from an EMBL/GenBank/DDBJ whole genome shotgun (WGS) entry which is preliminary data.</text>
</comment>
<dbReference type="STRING" id="1263082.A0A068S5T2"/>
<dbReference type="OrthoDB" id="2135053at2759"/>
<feature type="compositionally biased region" description="Basic and acidic residues" evidence="3">
    <location>
        <begin position="121"/>
        <end position="162"/>
    </location>
</feature>
<dbReference type="Pfam" id="PF08524">
    <property type="entry name" value="rRNA_processing"/>
    <property type="match status" value="1"/>
</dbReference>
<evidence type="ECO:0000256" key="2">
    <source>
        <dbReference type="ARBA" id="ARBA00018780"/>
    </source>
</evidence>
<evidence type="ECO:0000256" key="3">
    <source>
        <dbReference type="SAM" id="MobiDB-lite"/>
    </source>
</evidence>
<evidence type="ECO:0000313" key="4">
    <source>
        <dbReference type="EMBL" id="CDH57182.1"/>
    </source>
</evidence>
<keyword evidence="5" id="KW-1185">Reference proteome</keyword>
<feature type="region of interest" description="Disordered" evidence="3">
    <location>
        <begin position="59"/>
        <end position="189"/>
    </location>
</feature>
<proteinExistence type="inferred from homology"/>
<dbReference type="AlphaFoldDB" id="A0A068S5T2"/>
<comment type="similarity">
    <text evidence="1">Belongs to the FYV7 family.</text>
</comment>
<gene>
    <name evidence="4" type="ORF">LCOR_08156.1</name>
</gene>
<feature type="compositionally biased region" description="Basic residues" evidence="3">
    <location>
        <begin position="103"/>
        <end position="115"/>
    </location>
</feature>
<evidence type="ECO:0000313" key="5">
    <source>
        <dbReference type="Proteomes" id="UP000027586"/>
    </source>
</evidence>
<dbReference type="VEuPathDB" id="FungiDB:LCOR_08156.1"/>
<feature type="region of interest" description="Disordered" evidence="3">
    <location>
        <begin position="1"/>
        <end position="31"/>
    </location>
</feature>
<reference evidence="4" key="1">
    <citation type="submission" date="2013-08" db="EMBL/GenBank/DDBJ databases">
        <title>Gene expansion shapes genome architecture in the human pathogen Lichtheimia corymbifera: an evolutionary genomics analysis in the ancient terrestrial Mucorales (Mucoromycotina).</title>
        <authorList>
            <person name="Schwartze V.U."/>
            <person name="Winter S."/>
            <person name="Shelest E."/>
            <person name="Marcet-Houben M."/>
            <person name="Horn F."/>
            <person name="Wehner S."/>
            <person name="Hoffmann K."/>
            <person name="Riege K."/>
            <person name="Sammeth M."/>
            <person name="Nowrousian M."/>
            <person name="Valiante V."/>
            <person name="Linde J."/>
            <person name="Jacobsen I.D."/>
            <person name="Marz M."/>
            <person name="Brakhage A.A."/>
            <person name="Gabaldon T."/>
            <person name="Bocker S."/>
            <person name="Voigt K."/>
        </authorList>
    </citation>
    <scope>NUCLEOTIDE SEQUENCE [LARGE SCALE GENOMIC DNA]</scope>
    <source>
        <strain evidence="4">FSU 9682</strain>
    </source>
</reference>
<dbReference type="Proteomes" id="UP000027586">
    <property type="component" value="Unassembled WGS sequence"/>
</dbReference>